<evidence type="ECO:0000256" key="3">
    <source>
        <dbReference type="SAM" id="SignalP"/>
    </source>
</evidence>
<keyword evidence="2" id="KW-0812">Transmembrane</keyword>
<organism evidence="4 5">
    <name type="scientific">Plasmodium ovale</name>
    <name type="common">malaria parasite P. ovale</name>
    <dbReference type="NCBI Taxonomy" id="36330"/>
    <lineage>
        <taxon>Eukaryota</taxon>
        <taxon>Sar</taxon>
        <taxon>Alveolata</taxon>
        <taxon>Apicomplexa</taxon>
        <taxon>Aconoidasida</taxon>
        <taxon>Haemosporida</taxon>
        <taxon>Plasmodiidae</taxon>
        <taxon>Plasmodium</taxon>
        <taxon>Plasmodium (Plasmodium)</taxon>
    </lineage>
</organism>
<dbReference type="VEuPathDB" id="PlasmoDB:PocGH01_00041900"/>
<dbReference type="AlphaFoldDB" id="A0A1D3JEJ0"/>
<evidence type="ECO:0000313" key="4">
    <source>
        <dbReference type="EMBL" id="SBT84285.1"/>
    </source>
</evidence>
<accession>A0A1D3JEJ0</accession>
<keyword evidence="2" id="KW-1133">Transmembrane helix</keyword>
<evidence type="ECO:0000313" key="5">
    <source>
        <dbReference type="Proteomes" id="UP000242942"/>
    </source>
</evidence>
<gene>
    <name evidence="4" type="primary">PocGH01_00041900</name>
    <name evidence="4" type="ORF">POCGH01_00041900</name>
</gene>
<feature type="compositionally biased region" description="Acidic residues" evidence="1">
    <location>
        <begin position="167"/>
        <end position="247"/>
    </location>
</feature>
<feature type="compositionally biased region" description="Acidic residues" evidence="1">
    <location>
        <begin position="150"/>
        <end position="159"/>
    </location>
</feature>
<proteinExistence type="predicted"/>
<evidence type="ECO:0008006" key="6">
    <source>
        <dbReference type="Google" id="ProtNLM"/>
    </source>
</evidence>
<reference evidence="4 5" key="1">
    <citation type="submission" date="2016-06" db="EMBL/GenBank/DDBJ databases">
        <authorList>
            <consortium name="Pathogen Informatics"/>
        </authorList>
    </citation>
    <scope>NUCLEOTIDE SEQUENCE [LARGE SCALE GENOMIC DNA]</scope>
    <source>
        <strain evidence="4">PocGH01</strain>
    </source>
</reference>
<keyword evidence="3" id="KW-0732">Signal</keyword>
<dbReference type="Proteomes" id="UP000242942">
    <property type="component" value="Unassembled WGS sequence"/>
</dbReference>
<sequence>MFLSFIKKSITFVLQLLTWQCTYRSSTFEESWVIRINVKELLHGQPIRLLMEKKDGENEEKYTHLKETITNLSNENGNVFGGLLSAIANDDKFRKEFKSFMKEETLREQSDTVESSNNLDERANPSECVDNIEKLPDHVKNKDISQEVFDTSENDDTDDNIVHNEDNIDDNQDDDNDNVNDDDDDTVNADDDNDNDDDTVNADDDNDNGDDTVNADDNNDDGDDDDVDNDDDDNDDDDNDDADDDCDNEKGKRIEKGTEKERGKKTEKGTEKEKKKRKGKGKEKEKEHLKEKKLNDNLGEQQNMEEAFIFDYLNPKLKKKKKKKSKIFRFIKRIDLYIKKELSRIMDDENTKNPYYYIKKQSFFQKLFYTIDKYRIFSPLVIIAILLITMICLSSLSLVSSPIGLGFMWFSVPLLALIELNMGMYYSWKLVFMKIFNKKLSFSKNKKKPRKKLIF</sequence>
<feature type="region of interest" description="Disordered" evidence="1">
    <location>
        <begin position="150"/>
        <end position="297"/>
    </location>
</feature>
<feature type="chain" id="PRO_5008915711" description="Fam-b protein" evidence="3">
    <location>
        <begin position="25"/>
        <end position="455"/>
    </location>
</feature>
<feature type="compositionally biased region" description="Basic and acidic residues" evidence="1">
    <location>
        <begin position="282"/>
        <end position="295"/>
    </location>
</feature>
<dbReference type="OrthoDB" id="10461765at2759"/>
<evidence type="ECO:0000256" key="2">
    <source>
        <dbReference type="SAM" id="Phobius"/>
    </source>
</evidence>
<keyword evidence="5" id="KW-1185">Reference proteome</keyword>
<feature type="transmembrane region" description="Helical" evidence="2">
    <location>
        <begin position="376"/>
        <end position="400"/>
    </location>
</feature>
<feature type="transmembrane region" description="Helical" evidence="2">
    <location>
        <begin position="406"/>
        <end position="428"/>
    </location>
</feature>
<feature type="signal peptide" evidence="3">
    <location>
        <begin position="1"/>
        <end position="24"/>
    </location>
</feature>
<keyword evidence="2" id="KW-0472">Membrane</keyword>
<dbReference type="EMBL" id="FLRI01000399">
    <property type="protein sequence ID" value="SBT84285.1"/>
    <property type="molecule type" value="Genomic_DNA"/>
</dbReference>
<feature type="compositionally biased region" description="Basic and acidic residues" evidence="1">
    <location>
        <begin position="248"/>
        <end position="273"/>
    </location>
</feature>
<name>A0A1D3JEJ0_PLAOA</name>
<dbReference type="VEuPathDB" id="PlasmoDB:POWCR01_000032500"/>
<protein>
    <recommendedName>
        <fullName evidence="6">Fam-b protein</fullName>
    </recommendedName>
</protein>
<evidence type="ECO:0000256" key="1">
    <source>
        <dbReference type="SAM" id="MobiDB-lite"/>
    </source>
</evidence>
<feature type="region of interest" description="Disordered" evidence="1">
    <location>
        <begin position="106"/>
        <end position="126"/>
    </location>
</feature>